<dbReference type="RefSeq" id="WP_231448108.1">
    <property type="nucleotide sequence ID" value="NZ_JAJOMB010000021.1"/>
</dbReference>
<evidence type="ECO:0000313" key="2">
    <source>
        <dbReference type="EMBL" id="MCD5315304.1"/>
    </source>
</evidence>
<dbReference type="InterPro" id="IPR051404">
    <property type="entry name" value="TA_system_antitoxin"/>
</dbReference>
<evidence type="ECO:0000259" key="1">
    <source>
        <dbReference type="Pfam" id="PF15919"/>
    </source>
</evidence>
<dbReference type="PANTHER" id="PTHR34504:SF2">
    <property type="entry name" value="UPF0150 PROTEIN SSL0259"/>
    <property type="match status" value="1"/>
</dbReference>
<proteinExistence type="predicted"/>
<dbReference type="EMBL" id="JAJOMB010000021">
    <property type="protein sequence ID" value="MCD5315304.1"/>
    <property type="molecule type" value="Genomic_DNA"/>
</dbReference>
<dbReference type="PANTHER" id="PTHR34504">
    <property type="entry name" value="ANTITOXIN HICB"/>
    <property type="match status" value="1"/>
</dbReference>
<comment type="caution">
    <text evidence="2">The sequence shown here is derived from an EMBL/GenBank/DDBJ whole genome shotgun (WGS) entry which is preliminary data.</text>
</comment>
<accession>A0A9X1NKM9</accession>
<dbReference type="AlphaFoldDB" id="A0A9X1NKM9"/>
<evidence type="ECO:0000313" key="3">
    <source>
        <dbReference type="Proteomes" id="UP001138997"/>
    </source>
</evidence>
<reference evidence="2" key="1">
    <citation type="submission" date="2021-11" db="EMBL/GenBank/DDBJ databases">
        <title>Streptomyces corallinus and Kineosporia corallina sp. nov., two new coral-derived marine actinobacteria.</title>
        <authorList>
            <person name="Buangrab K."/>
            <person name="Sutthacheep M."/>
            <person name="Yeemin T."/>
            <person name="Harunari E."/>
            <person name="Igarashi Y."/>
            <person name="Sripreechasak P."/>
            <person name="Kanchanasin P."/>
            <person name="Tanasupawat S."/>
            <person name="Phongsopitanun W."/>
        </authorList>
    </citation>
    <scope>NUCLEOTIDE SEQUENCE</scope>
    <source>
        <strain evidence="2">JCM 31032</strain>
    </source>
</reference>
<dbReference type="Gene3D" id="3.30.160.250">
    <property type="match status" value="1"/>
</dbReference>
<sequence>MKGYVVVFEGDRESGFSAYSPDLPGVVAAGDTREETESLMREAMSEHLAVLRDMGLPVPEPTPAAEATVLNVSAA</sequence>
<name>A0A9X1NKM9_9ACTN</name>
<dbReference type="Pfam" id="PF15919">
    <property type="entry name" value="HicB_lk_antitox"/>
    <property type="match status" value="1"/>
</dbReference>
<organism evidence="2 3">
    <name type="scientific">Kineosporia babensis</name>
    <dbReference type="NCBI Taxonomy" id="499548"/>
    <lineage>
        <taxon>Bacteria</taxon>
        <taxon>Bacillati</taxon>
        <taxon>Actinomycetota</taxon>
        <taxon>Actinomycetes</taxon>
        <taxon>Kineosporiales</taxon>
        <taxon>Kineosporiaceae</taxon>
        <taxon>Kineosporia</taxon>
    </lineage>
</organism>
<gene>
    <name evidence="2" type="ORF">LR394_30820</name>
</gene>
<keyword evidence="3" id="KW-1185">Reference proteome</keyword>
<dbReference type="Proteomes" id="UP001138997">
    <property type="component" value="Unassembled WGS sequence"/>
</dbReference>
<dbReference type="InterPro" id="IPR035069">
    <property type="entry name" value="TTHA1013/TTHA0281-like"/>
</dbReference>
<dbReference type="SUPFAM" id="SSF143100">
    <property type="entry name" value="TTHA1013/TTHA0281-like"/>
    <property type="match status" value="1"/>
</dbReference>
<feature type="domain" description="HicB-like antitoxin of toxin-antitoxin system" evidence="1">
    <location>
        <begin position="4"/>
        <end position="66"/>
    </location>
</feature>
<dbReference type="InterPro" id="IPR031807">
    <property type="entry name" value="HicB-like"/>
</dbReference>
<protein>
    <submittedName>
        <fullName evidence="2">Type II toxin-antitoxin system HicB family antitoxin</fullName>
    </submittedName>
</protein>